<evidence type="ECO:0000313" key="2">
    <source>
        <dbReference type="Proteomes" id="UP001219934"/>
    </source>
</evidence>
<feature type="non-terminal residue" evidence="1">
    <location>
        <position position="74"/>
    </location>
</feature>
<reference evidence="1" key="1">
    <citation type="submission" date="2022-11" db="EMBL/GenBank/DDBJ databases">
        <title>Chromosome-level genome of Pogonophryne albipinna.</title>
        <authorList>
            <person name="Jo E."/>
        </authorList>
    </citation>
    <scope>NUCLEOTIDE SEQUENCE</scope>
    <source>
        <strain evidence="1">SGF0006</strain>
        <tissue evidence="1">Muscle</tissue>
    </source>
</reference>
<proteinExistence type="predicted"/>
<dbReference type="EMBL" id="JAPTMU010000011">
    <property type="protein sequence ID" value="KAJ4935394.1"/>
    <property type="molecule type" value="Genomic_DNA"/>
</dbReference>
<gene>
    <name evidence="1" type="ORF">JOQ06_016930</name>
</gene>
<comment type="caution">
    <text evidence="1">The sequence shown here is derived from an EMBL/GenBank/DDBJ whole genome shotgun (WGS) entry which is preliminary data.</text>
</comment>
<protein>
    <submittedName>
        <fullName evidence="1">Uncharacterized protein</fullName>
    </submittedName>
</protein>
<accession>A0AAD6B1B8</accession>
<evidence type="ECO:0000313" key="1">
    <source>
        <dbReference type="EMBL" id="KAJ4935394.1"/>
    </source>
</evidence>
<name>A0AAD6B1B8_9TELE</name>
<keyword evidence="2" id="KW-1185">Reference proteome</keyword>
<dbReference type="AlphaFoldDB" id="A0AAD6B1B8"/>
<organism evidence="1 2">
    <name type="scientific">Pogonophryne albipinna</name>
    <dbReference type="NCBI Taxonomy" id="1090488"/>
    <lineage>
        <taxon>Eukaryota</taxon>
        <taxon>Metazoa</taxon>
        <taxon>Chordata</taxon>
        <taxon>Craniata</taxon>
        <taxon>Vertebrata</taxon>
        <taxon>Euteleostomi</taxon>
        <taxon>Actinopterygii</taxon>
        <taxon>Neopterygii</taxon>
        <taxon>Teleostei</taxon>
        <taxon>Neoteleostei</taxon>
        <taxon>Acanthomorphata</taxon>
        <taxon>Eupercaria</taxon>
        <taxon>Perciformes</taxon>
        <taxon>Notothenioidei</taxon>
        <taxon>Pogonophryne</taxon>
    </lineage>
</organism>
<sequence length="74" mass="8238">WLMGRPTRLSRVVLGWPSANSLHPEEWPRKHGLLRLPEAASLEGSANPETGMEAKFKMLSLKKGGEGEREGDKE</sequence>
<dbReference type="Proteomes" id="UP001219934">
    <property type="component" value="Unassembled WGS sequence"/>
</dbReference>
<feature type="non-terminal residue" evidence="1">
    <location>
        <position position="1"/>
    </location>
</feature>